<dbReference type="InParanoid" id="A0A078B0I3"/>
<evidence type="ECO:0000313" key="1">
    <source>
        <dbReference type="EMBL" id="CDW88039.1"/>
    </source>
</evidence>
<dbReference type="Pfam" id="PF09814">
    <property type="entry name" value="HECT_2"/>
    <property type="match status" value="1"/>
</dbReference>
<gene>
    <name evidence="1" type="primary">Contig16536.g17605</name>
    <name evidence="1" type="ORF">STYLEM_17154</name>
</gene>
<dbReference type="EMBL" id="CCKQ01016160">
    <property type="protein sequence ID" value="CDW88039.1"/>
    <property type="molecule type" value="Genomic_DNA"/>
</dbReference>
<dbReference type="AlphaFoldDB" id="A0A078B0I3"/>
<dbReference type="Proteomes" id="UP000039865">
    <property type="component" value="Unassembled WGS sequence"/>
</dbReference>
<organism evidence="1 2">
    <name type="scientific">Stylonychia lemnae</name>
    <name type="common">Ciliate</name>
    <dbReference type="NCBI Taxonomy" id="5949"/>
    <lineage>
        <taxon>Eukaryota</taxon>
        <taxon>Sar</taxon>
        <taxon>Alveolata</taxon>
        <taxon>Ciliophora</taxon>
        <taxon>Intramacronucleata</taxon>
        <taxon>Spirotrichea</taxon>
        <taxon>Stichotrichia</taxon>
        <taxon>Sporadotrichida</taxon>
        <taxon>Oxytrichidae</taxon>
        <taxon>Stylonychinae</taxon>
        <taxon>Stylonychia</taxon>
    </lineage>
</organism>
<keyword evidence="2" id="KW-1185">Reference proteome</keyword>
<proteinExistence type="predicted"/>
<dbReference type="InterPro" id="IPR019193">
    <property type="entry name" value="UBQ-conj_enz_E2-bd_prot"/>
</dbReference>
<accession>A0A078B0I3</accession>
<name>A0A078B0I3_STYLE</name>
<sequence length="249" mass="29131">MLTYSGPAKLDGLVCKTCEYRIVNEEIKVKSAPSENWKEVVELWQCHDEDFSQFIDLNTKLIKIPDEVCLIRFNQIVLSQKLVEANQVQGDPVICKGCNQITGTYIEGQYCIFIDMIQNLRQYFDFSKDVLAIIFNHGLDNLKQDLLFINMDDNKQIIKIKVLGSHMLVMKNKAKQFEKSIKVLYNQIDNTNPDVFELLTQFNKTFKVKESEFQILKQILEEGQKFLHKKLQTFKNGLYQISYLIHDFK</sequence>
<dbReference type="OrthoDB" id="66510at2759"/>
<reference evidence="1 2" key="1">
    <citation type="submission" date="2014-06" db="EMBL/GenBank/DDBJ databases">
        <authorList>
            <person name="Swart Estienne"/>
        </authorList>
    </citation>
    <scope>NUCLEOTIDE SEQUENCE [LARGE SCALE GENOMIC DNA]</scope>
    <source>
        <strain evidence="1 2">130c</strain>
    </source>
</reference>
<protein>
    <submittedName>
        <fullName evidence="1">Uncharacterized protein</fullName>
    </submittedName>
</protein>
<evidence type="ECO:0000313" key="2">
    <source>
        <dbReference type="Proteomes" id="UP000039865"/>
    </source>
</evidence>